<dbReference type="InterPro" id="IPR027417">
    <property type="entry name" value="P-loop_NTPase"/>
</dbReference>
<sequence length="231" mass="27428">MKSVDLELRSPFVEYTKENISLAADMPRPRLIKSHADIQFLPKQLWTKNPKIIYVVRDPRDVFVSFYHHSELFMGKAFQQDIETFIGRLLNYANFWPLTLSFYELRNRSNIMFFSYEEMKKNLKTIVLRVSKFLGKDYNEMEIDKLIDHLDFKNMKNNPACSHRTEMEKFRKMKNIDESSINQDARFIRKGVVGSHKEELSEEILGKINEWQKSFLGDDITLDDILWSNGK</sequence>
<accession>T1H057</accession>
<reference evidence="5" key="1">
    <citation type="submission" date="2013-02" db="EMBL/GenBank/DDBJ databases">
        <authorList>
            <person name="Hughes D."/>
        </authorList>
    </citation>
    <scope>NUCLEOTIDE SEQUENCE</scope>
    <source>
        <strain>Durham</strain>
        <strain evidence="5">NC isolate 2 -- Noor lab</strain>
    </source>
</reference>
<proteinExistence type="inferred from homology"/>
<protein>
    <recommendedName>
        <fullName evidence="3">Sulfotransferase domain-containing protein</fullName>
    </recommendedName>
</protein>
<dbReference type="AlphaFoldDB" id="T1H057"/>
<evidence type="ECO:0000259" key="3">
    <source>
        <dbReference type="Pfam" id="PF00685"/>
    </source>
</evidence>
<comment type="similarity">
    <text evidence="1">Belongs to the sulfotransferase 1 family.</text>
</comment>
<evidence type="ECO:0000313" key="4">
    <source>
        <dbReference type="EnsemblMetazoa" id="MESCA009525-PA"/>
    </source>
</evidence>
<dbReference type="EnsemblMetazoa" id="MESCA009525-RA">
    <property type="protein sequence ID" value="MESCA009525-PA"/>
    <property type="gene ID" value="MESCA009525"/>
</dbReference>
<feature type="domain" description="Sulfotransferase" evidence="3">
    <location>
        <begin position="2"/>
        <end position="214"/>
    </location>
</feature>
<organism evidence="4 5">
    <name type="scientific">Megaselia scalaris</name>
    <name type="common">Humpbacked fly</name>
    <name type="synonym">Phora scalaris</name>
    <dbReference type="NCBI Taxonomy" id="36166"/>
    <lineage>
        <taxon>Eukaryota</taxon>
        <taxon>Metazoa</taxon>
        <taxon>Ecdysozoa</taxon>
        <taxon>Arthropoda</taxon>
        <taxon>Hexapoda</taxon>
        <taxon>Insecta</taxon>
        <taxon>Pterygota</taxon>
        <taxon>Neoptera</taxon>
        <taxon>Endopterygota</taxon>
        <taxon>Diptera</taxon>
        <taxon>Brachycera</taxon>
        <taxon>Muscomorpha</taxon>
        <taxon>Platypezoidea</taxon>
        <taxon>Phoridae</taxon>
        <taxon>Megaseliini</taxon>
        <taxon>Megaselia</taxon>
    </lineage>
</organism>
<dbReference type="EMBL" id="CAQQ02373518">
    <property type="status" value="NOT_ANNOTATED_CDS"/>
    <property type="molecule type" value="Genomic_DNA"/>
</dbReference>
<evidence type="ECO:0000256" key="1">
    <source>
        <dbReference type="ARBA" id="ARBA00005771"/>
    </source>
</evidence>
<dbReference type="Pfam" id="PF00685">
    <property type="entry name" value="Sulfotransfer_1"/>
    <property type="match status" value="1"/>
</dbReference>
<evidence type="ECO:0000256" key="2">
    <source>
        <dbReference type="ARBA" id="ARBA00022679"/>
    </source>
</evidence>
<dbReference type="PANTHER" id="PTHR11783">
    <property type="entry name" value="SULFOTRANSFERASE SULT"/>
    <property type="match status" value="1"/>
</dbReference>
<dbReference type="SUPFAM" id="SSF52540">
    <property type="entry name" value="P-loop containing nucleoside triphosphate hydrolases"/>
    <property type="match status" value="1"/>
</dbReference>
<dbReference type="Proteomes" id="UP000015102">
    <property type="component" value="Unassembled WGS sequence"/>
</dbReference>
<evidence type="ECO:0000313" key="5">
    <source>
        <dbReference type="Proteomes" id="UP000015102"/>
    </source>
</evidence>
<dbReference type="GO" id="GO:0008146">
    <property type="term" value="F:sulfotransferase activity"/>
    <property type="evidence" value="ECO:0007669"/>
    <property type="project" value="InterPro"/>
</dbReference>
<dbReference type="Gene3D" id="3.40.50.300">
    <property type="entry name" value="P-loop containing nucleotide triphosphate hydrolases"/>
    <property type="match status" value="1"/>
</dbReference>
<dbReference type="HOGENOM" id="CLU_027239_1_1_1"/>
<keyword evidence="5" id="KW-1185">Reference proteome</keyword>
<keyword evidence="2" id="KW-0808">Transferase</keyword>
<reference evidence="4" key="2">
    <citation type="submission" date="2015-06" db="UniProtKB">
        <authorList>
            <consortium name="EnsemblMetazoa"/>
        </authorList>
    </citation>
    <scope>IDENTIFICATION</scope>
</reference>
<name>T1H057_MEGSC</name>
<dbReference type="OMA" id="PAYQFET"/>
<dbReference type="InterPro" id="IPR000863">
    <property type="entry name" value="Sulfotransferase_dom"/>
</dbReference>
<dbReference type="STRING" id="36166.T1H057"/>